<gene>
    <name evidence="2" type="ORF">ATI02_5872</name>
</gene>
<reference evidence="2 3" key="1">
    <citation type="submission" date="2017-11" db="EMBL/GenBank/DDBJ databases">
        <title>Genome sequencing of a diverse group of Pseudomonas species.</title>
        <authorList>
            <person name="Loper J."/>
        </authorList>
    </citation>
    <scope>NUCLEOTIDE SEQUENCE [LARGE SCALE GENOMIC DNA]</scope>
    <source>
        <strain evidence="2 3">LMG 25716</strain>
    </source>
</reference>
<dbReference type="EMBL" id="PHHE01000001">
    <property type="protein sequence ID" value="PKA72782.1"/>
    <property type="molecule type" value="Genomic_DNA"/>
</dbReference>
<organism evidence="2 3">
    <name type="scientific">Pseudomonas baetica</name>
    <dbReference type="NCBI Taxonomy" id="674054"/>
    <lineage>
        <taxon>Bacteria</taxon>
        <taxon>Pseudomonadati</taxon>
        <taxon>Pseudomonadota</taxon>
        <taxon>Gammaproteobacteria</taxon>
        <taxon>Pseudomonadales</taxon>
        <taxon>Pseudomonadaceae</taxon>
        <taxon>Pseudomonas</taxon>
    </lineage>
</organism>
<comment type="caution">
    <text evidence="2">The sequence shown here is derived from an EMBL/GenBank/DDBJ whole genome shotgun (WGS) entry which is preliminary data.</text>
</comment>
<dbReference type="Proteomes" id="UP000232455">
    <property type="component" value="Unassembled WGS sequence"/>
</dbReference>
<sequence>MKAAPHSPNISQLPPSQSRPQQPTVITLGNNRLRLLDTGNREFERGIRRDITHRQSKELKAVIQAVRNYQAQKTPSLPALAKIDNALQFWLKSGRNRSRQQDPVLQRLVNDIASRRQAFSQGGQAPSFQRAWVCNEQGRINQPIESNHHIRQWIGELTHLRQQGAHDLFKRELQSGLDLMFGVSETMTACRLERAPTQEEVAGSHEWKAFCGALRLQLPTLGALQPQATAEENGRDILIAHSHLLEMGHLKEVLALSLAQKVKQQGEIGLLRTELLTALVDGLDAPYQALAEEKKLLWQGESKQKMSYELGVRAELKRPLDVASHEIKPGQPVSQKEFIDIGLINASVLVEAFAKIEIGKWEARSQSPIGEFSTKATLVQENMAGAKAEAMIGKVEGSLAFNSAPRILNETEGERYKPGPHDVSLLRIGASAELVSKLGLSVEGSWTVGNLLNAKLEGAAEVGVNAKLGAEAALMMTPAGPMARVTANASAFAGLKAEGSAQLNLFKSQYANAYSLSAKVRAAANLGVGATAGATAAIGSAGVKLHTTLGVTLGVGTEVGWEGSVNAMATKAYALELAARAMSRFDQSKGQYLDNRAMAIGIESRLYELAQRMDSRIATLASELDELQLAVSDNRLRLQESPIDPHTTAGRSAMAQAIDDAFGQERVDENGLITFPERASERNDKLELTARLLQNHAIKV</sequence>
<evidence type="ECO:0000313" key="3">
    <source>
        <dbReference type="Proteomes" id="UP000232455"/>
    </source>
</evidence>
<proteinExistence type="predicted"/>
<name>A0ABX4Q7L1_9PSED</name>
<keyword evidence="3" id="KW-1185">Reference proteome</keyword>
<feature type="compositionally biased region" description="Low complexity" evidence="1">
    <location>
        <begin position="11"/>
        <end position="23"/>
    </location>
</feature>
<evidence type="ECO:0000256" key="1">
    <source>
        <dbReference type="SAM" id="MobiDB-lite"/>
    </source>
</evidence>
<accession>A0ABX4Q7L1</accession>
<feature type="region of interest" description="Disordered" evidence="1">
    <location>
        <begin position="1"/>
        <end position="24"/>
    </location>
</feature>
<dbReference type="RefSeq" id="WP_202864027.1">
    <property type="nucleotide sequence ID" value="NZ_PHHE01000001.1"/>
</dbReference>
<protein>
    <submittedName>
        <fullName evidence="2">Type III secretion system cytotoxic effector protein</fullName>
    </submittedName>
</protein>
<evidence type="ECO:0000313" key="2">
    <source>
        <dbReference type="EMBL" id="PKA72782.1"/>
    </source>
</evidence>
<dbReference type="CDD" id="cd21073">
    <property type="entry name" value="toxin_BteA-MLD_like"/>
    <property type="match status" value="1"/>
</dbReference>